<protein>
    <submittedName>
        <fullName evidence="1">Uncharacterized protein</fullName>
    </submittedName>
</protein>
<dbReference type="EMBL" id="JBHRYC010000023">
    <property type="protein sequence ID" value="MFC3636288.1"/>
    <property type="molecule type" value="Genomic_DNA"/>
</dbReference>
<organism evidence="1 2">
    <name type="scientific">Camelimonas fluminis</name>
    <dbReference type="NCBI Taxonomy" id="1576911"/>
    <lineage>
        <taxon>Bacteria</taxon>
        <taxon>Pseudomonadati</taxon>
        <taxon>Pseudomonadota</taxon>
        <taxon>Alphaproteobacteria</taxon>
        <taxon>Hyphomicrobiales</taxon>
        <taxon>Chelatococcaceae</taxon>
        <taxon>Camelimonas</taxon>
    </lineage>
</organism>
<dbReference type="Proteomes" id="UP001595704">
    <property type="component" value="Unassembled WGS sequence"/>
</dbReference>
<keyword evidence="2" id="KW-1185">Reference proteome</keyword>
<gene>
    <name evidence="1" type="ORF">ACFONL_02660</name>
</gene>
<proteinExistence type="predicted"/>
<evidence type="ECO:0000313" key="1">
    <source>
        <dbReference type="EMBL" id="MFC3636288.1"/>
    </source>
</evidence>
<accession>A0ABV7UCP8</accession>
<name>A0ABV7UCP8_9HYPH</name>
<evidence type="ECO:0000313" key="2">
    <source>
        <dbReference type="Proteomes" id="UP001595704"/>
    </source>
</evidence>
<dbReference type="RefSeq" id="WP_191317613.1">
    <property type="nucleotide sequence ID" value="NZ_BNCG01000001.1"/>
</dbReference>
<reference evidence="2" key="1">
    <citation type="journal article" date="2019" name="Int. J. Syst. Evol. Microbiol.">
        <title>The Global Catalogue of Microorganisms (GCM) 10K type strain sequencing project: providing services to taxonomists for standard genome sequencing and annotation.</title>
        <authorList>
            <consortium name="The Broad Institute Genomics Platform"/>
            <consortium name="The Broad Institute Genome Sequencing Center for Infectious Disease"/>
            <person name="Wu L."/>
            <person name="Ma J."/>
        </authorList>
    </citation>
    <scope>NUCLEOTIDE SEQUENCE [LARGE SCALE GENOMIC DNA]</scope>
    <source>
        <strain evidence="2">KCTC 42282</strain>
    </source>
</reference>
<dbReference type="InterPro" id="IPR008928">
    <property type="entry name" value="6-hairpin_glycosidase_sf"/>
</dbReference>
<sequence length="567" mass="64140">MKPSNVRLLFARLRRQVEERVGAAEGEVPAFVLFASLTDGAARARTVTVSGAEFGACWRDLVQAAERVMGDARIKPAWLRVDWVERVEKMTWSALETRLRKVKRNYYRFGISLDSAFHHAFLETELNANAMLYGGPGARTAVVNDKNFRRYARIRHGLANLDRRPEGEVWQFSTRGVFLALNSPAVHELHGAGRDAGRRVIARLEASDVRALVAAGSGYLASQVGETGRFTYGWHPCFDREIPAYNGLRHASSLYAMIEAWGVTRDATLGAAIERALAYLMAELIRADGEGEGARAFLVEENGEIKLGGNAVAILALCKYCQVTGRQDHLELARRLAEGVLFMQDAATGRFRHVFAWPDMQLKDAFRIIYYDGEAAFALMRIYELTRDERLLDAVESAFRYFIEAGYWNTHDHWLAYAADALALHRPRPEYYAFGVRNVAGYLDFVIDRITTYPTLLELMMAAERMVSRMQADPALRGGLAGLDLDKFYHALEVRAHYLLNGHFWPELAMFFANPRRICGSFFIRHHAFRVRIDDVEHYLSGLVAYLAWRERQADGERRDASVALAM</sequence>
<comment type="caution">
    <text evidence="1">The sequence shown here is derived from an EMBL/GenBank/DDBJ whole genome shotgun (WGS) entry which is preliminary data.</text>
</comment>
<dbReference type="SUPFAM" id="SSF48208">
    <property type="entry name" value="Six-hairpin glycosidases"/>
    <property type="match status" value="1"/>
</dbReference>